<dbReference type="InterPro" id="IPR005162">
    <property type="entry name" value="Retrotrans_gag_dom"/>
</dbReference>
<comment type="caution">
    <text evidence="6">The sequence shown here is derived from an EMBL/GenBank/DDBJ whole genome shotgun (WGS) entry which is preliminary data.</text>
</comment>
<feature type="domain" description="CCHC-type" evidence="5">
    <location>
        <begin position="357"/>
        <end position="374"/>
    </location>
</feature>
<dbReference type="Proteomes" id="UP000541558">
    <property type="component" value="Unassembled WGS sequence"/>
</dbReference>
<dbReference type="PANTHER" id="PTHR15503:SF22">
    <property type="entry name" value="TRANSPOSON TY3-I GAG POLYPROTEIN"/>
    <property type="match status" value="1"/>
</dbReference>
<proteinExistence type="predicted"/>
<feature type="compositionally biased region" description="Basic and acidic residues" evidence="4">
    <location>
        <begin position="308"/>
        <end position="318"/>
    </location>
</feature>
<evidence type="ECO:0000313" key="6">
    <source>
        <dbReference type="EMBL" id="KAF5341230.1"/>
    </source>
</evidence>
<accession>A0A8H5FL50</accession>
<dbReference type="AlphaFoldDB" id="A0A8H5FL50"/>
<sequence>MADQQVPVFINVVWDFIATHAVEVTTATMAIEFPKKIGDVAFGMVVVVIAAVLHKTFTPLLFPLSRSADAQEEQNKKIDVTNQTIAYQTQQLETAMEAMRTQQKELVNAQNKANELQEARPKIKHPEPECFDGNPAHVESFLADLELYFQVTREAGDATKVIFALGKIKGGKDDCATKWARSSRLDWQRAEKETREAGEDQAKKAAVKWVFKNYDEFEKHFKENFTLFELKEDAQKKIMNIKMTGTCEEYTRLFNIYARDSKFDEETLLYQYTEGLNGALRENIRKSYPRPKTLEEWKDRALDYDKEYRRSKERKKETQGSNSRPNLPKPSSQRRDPDAMDIGALSAEERTKRFLERKCYNCNEVGHIARLCPKKGQNNREPSRGPPPPRYVNNVEAEPVEVNRLDTMMTMLSQMSKEDQDKLAERWNGNQGF</sequence>
<keyword evidence="1" id="KW-0507">mRNA processing</keyword>
<feature type="compositionally biased region" description="Polar residues" evidence="4">
    <location>
        <begin position="319"/>
        <end position="331"/>
    </location>
</feature>
<evidence type="ECO:0000256" key="4">
    <source>
        <dbReference type="SAM" id="MobiDB-lite"/>
    </source>
</evidence>
<dbReference type="PANTHER" id="PTHR15503">
    <property type="entry name" value="LDOC1 RELATED"/>
    <property type="match status" value="1"/>
</dbReference>
<evidence type="ECO:0000256" key="2">
    <source>
        <dbReference type="PROSITE-ProRule" id="PRU00047"/>
    </source>
</evidence>
<feature type="region of interest" description="Disordered" evidence="4">
    <location>
        <begin position="374"/>
        <end position="393"/>
    </location>
</feature>
<dbReference type="SUPFAM" id="SSF57756">
    <property type="entry name" value="Retrovirus zinc finger-like domains"/>
    <property type="match status" value="1"/>
</dbReference>
<dbReference type="GO" id="GO:0003676">
    <property type="term" value="F:nucleic acid binding"/>
    <property type="evidence" value="ECO:0007669"/>
    <property type="project" value="InterPro"/>
</dbReference>
<keyword evidence="3" id="KW-0175">Coiled coil</keyword>
<protein>
    <recommendedName>
        <fullName evidence="5">CCHC-type domain-containing protein</fullName>
    </recommendedName>
</protein>
<evidence type="ECO:0000256" key="1">
    <source>
        <dbReference type="ARBA" id="ARBA00022664"/>
    </source>
</evidence>
<dbReference type="GO" id="GO:0006397">
    <property type="term" value="P:mRNA processing"/>
    <property type="evidence" value="ECO:0007669"/>
    <property type="project" value="UniProtKB-KW"/>
</dbReference>
<dbReference type="Pfam" id="PF03732">
    <property type="entry name" value="Retrotrans_gag"/>
    <property type="match status" value="1"/>
</dbReference>
<dbReference type="Gene3D" id="4.10.60.10">
    <property type="entry name" value="Zinc finger, CCHC-type"/>
    <property type="match status" value="1"/>
</dbReference>
<evidence type="ECO:0000256" key="3">
    <source>
        <dbReference type="SAM" id="Coils"/>
    </source>
</evidence>
<feature type="region of interest" description="Disordered" evidence="4">
    <location>
        <begin position="308"/>
        <end position="340"/>
    </location>
</feature>
<dbReference type="PROSITE" id="PS50158">
    <property type="entry name" value="ZF_CCHC"/>
    <property type="match status" value="1"/>
</dbReference>
<gene>
    <name evidence="6" type="ORF">D9611_006160</name>
</gene>
<keyword evidence="7" id="KW-1185">Reference proteome</keyword>
<name>A0A8H5FL50_9AGAR</name>
<dbReference type="OrthoDB" id="3263571at2759"/>
<dbReference type="Pfam" id="PF00098">
    <property type="entry name" value="zf-CCHC"/>
    <property type="match status" value="1"/>
</dbReference>
<dbReference type="GO" id="GO:0008270">
    <property type="term" value="F:zinc ion binding"/>
    <property type="evidence" value="ECO:0007669"/>
    <property type="project" value="UniProtKB-KW"/>
</dbReference>
<keyword evidence="2" id="KW-0862">Zinc</keyword>
<keyword evidence="2" id="KW-0479">Metal-binding</keyword>
<dbReference type="InterPro" id="IPR032567">
    <property type="entry name" value="RTL1-rel"/>
</dbReference>
<dbReference type="EMBL" id="JAACJK010000002">
    <property type="protein sequence ID" value="KAF5341230.1"/>
    <property type="molecule type" value="Genomic_DNA"/>
</dbReference>
<feature type="coiled-coil region" evidence="3">
    <location>
        <begin position="92"/>
        <end position="119"/>
    </location>
</feature>
<dbReference type="InterPro" id="IPR001878">
    <property type="entry name" value="Znf_CCHC"/>
</dbReference>
<dbReference type="SMART" id="SM00343">
    <property type="entry name" value="ZnF_C2HC"/>
    <property type="match status" value="1"/>
</dbReference>
<dbReference type="InterPro" id="IPR036875">
    <property type="entry name" value="Znf_CCHC_sf"/>
</dbReference>
<evidence type="ECO:0000259" key="5">
    <source>
        <dbReference type="PROSITE" id="PS50158"/>
    </source>
</evidence>
<keyword evidence="2" id="KW-0863">Zinc-finger</keyword>
<evidence type="ECO:0000313" key="7">
    <source>
        <dbReference type="Proteomes" id="UP000541558"/>
    </source>
</evidence>
<organism evidence="6 7">
    <name type="scientific">Ephemerocybe angulata</name>
    <dbReference type="NCBI Taxonomy" id="980116"/>
    <lineage>
        <taxon>Eukaryota</taxon>
        <taxon>Fungi</taxon>
        <taxon>Dikarya</taxon>
        <taxon>Basidiomycota</taxon>
        <taxon>Agaricomycotina</taxon>
        <taxon>Agaricomycetes</taxon>
        <taxon>Agaricomycetidae</taxon>
        <taxon>Agaricales</taxon>
        <taxon>Agaricineae</taxon>
        <taxon>Psathyrellaceae</taxon>
        <taxon>Ephemerocybe</taxon>
    </lineage>
</organism>
<reference evidence="6 7" key="1">
    <citation type="journal article" date="2020" name="ISME J.">
        <title>Uncovering the hidden diversity of litter-decomposition mechanisms in mushroom-forming fungi.</title>
        <authorList>
            <person name="Floudas D."/>
            <person name="Bentzer J."/>
            <person name="Ahren D."/>
            <person name="Johansson T."/>
            <person name="Persson P."/>
            <person name="Tunlid A."/>
        </authorList>
    </citation>
    <scope>NUCLEOTIDE SEQUENCE [LARGE SCALE GENOMIC DNA]</scope>
    <source>
        <strain evidence="6 7">CBS 175.51</strain>
    </source>
</reference>